<organism evidence="3 4">
    <name type="scientific">Cryptolaemus montrouzieri</name>
    <dbReference type="NCBI Taxonomy" id="559131"/>
    <lineage>
        <taxon>Eukaryota</taxon>
        <taxon>Metazoa</taxon>
        <taxon>Ecdysozoa</taxon>
        <taxon>Arthropoda</taxon>
        <taxon>Hexapoda</taxon>
        <taxon>Insecta</taxon>
        <taxon>Pterygota</taxon>
        <taxon>Neoptera</taxon>
        <taxon>Endopterygota</taxon>
        <taxon>Coleoptera</taxon>
        <taxon>Polyphaga</taxon>
        <taxon>Cucujiformia</taxon>
        <taxon>Coccinelloidea</taxon>
        <taxon>Coccinellidae</taxon>
        <taxon>Scymninae</taxon>
        <taxon>Scymnini</taxon>
        <taxon>Cryptolaemus</taxon>
    </lineage>
</organism>
<dbReference type="AlphaFoldDB" id="A0ABD2MT01"/>
<evidence type="ECO:0000313" key="3">
    <source>
        <dbReference type="EMBL" id="KAL3269375.1"/>
    </source>
</evidence>
<dbReference type="Proteomes" id="UP001516400">
    <property type="component" value="Unassembled WGS sequence"/>
</dbReference>
<feature type="region of interest" description="Disordered" evidence="1">
    <location>
        <begin position="1"/>
        <end position="24"/>
    </location>
</feature>
<proteinExistence type="predicted"/>
<feature type="transmembrane region" description="Helical" evidence="2">
    <location>
        <begin position="66"/>
        <end position="86"/>
    </location>
</feature>
<sequence length="100" mass="11042">MSDIVENTEAPSEVFEDTESKGAEEVDAAVEVEAVSENLTEENCKHTRENQLVNYKVPRLRESDQWVQGIVCGVSTASPIAFLLVVSENGKKKTIPCARF</sequence>
<comment type="caution">
    <text evidence="3">The sequence shown here is derived from an EMBL/GenBank/DDBJ whole genome shotgun (WGS) entry which is preliminary data.</text>
</comment>
<protein>
    <submittedName>
        <fullName evidence="3">Uncharacterized protein</fullName>
    </submittedName>
</protein>
<evidence type="ECO:0000256" key="1">
    <source>
        <dbReference type="SAM" id="MobiDB-lite"/>
    </source>
</evidence>
<dbReference type="EMBL" id="JABFTP020000021">
    <property type="protein sequence ID" value="KAL3269375.1"/>
    <property type="molecule type" value="Genomic_DNA"/>
</dbReference>
<keyword evidence="2" id="KW-0472">Membrane</keyword>
<keyword evidence="2" id="KW-0812">Transmembrane</keyword>
<evidence type="ECO:0000256" key="2">
    <source>
        <dbReference type="SAM" id="Phobius"/>
    </source>
</evidence>
<evidence type="ECO:0000313" key="4">
    <source>
        <dbReference type="Proteomes" id="UP001516400"/>
    </source>
</evidence>
<keyword evidence="4" id="KW-1185">Reference proteome</keyword>
<gene>
    <name evidence="3" type="ORF">HHI36_008445</name>
</gene>
<accession>A0ABD2MT01</accession>
<reference evidence="3 4" key="1">
    <citation type="journal article" date="2021" name="BMC Biol.">
        <title>Horizontally acquired antibacterial genes associated with adaptive radiation of ladybird beetles.</title>
        <authorList>
            <person name="Li H.S."/>
            <person name="Tang X.F."/>
            <person name="Huang Y.H."/>
            <person name="Xu Z.Y."/>
            <person name="Chen M.L."/>
            <person name="Du X.Y."/>
            <person name="Qiu B.Y."/>
            <person name="Chen P.T."/>
            <person name="Zhang W."/>
            <person name="Slipinski A."/>
            <person name="Escalona H.E."/>
            <person name="Waterhouse R.M."/>
            <person name="Zwick A."/>
            <person name="Pang H."/>
        </authorList>
    </citation>
    <scope>NUCLEOTIDE SEQUENCE [LARGE SCALE GENOMIC DNA]</scope>
    <source>
        <strain evidence="3">SYSU2018</strain>
    </source>
</reference>
<keyword evidence="2" id="KW-1133">Transmembrane helix</keyword>
<name>A0ABD2MT01_9CUCU</name>